<evidence type="ECO:0000313" key="2">
    <source>
        <dbReference type="Proteomes" id="UP000239772"/>
    </source>
</evidence>
<keyword evidence="2" id="KW-1185">Reference proteome</keyword>
<dbReference type="RefSeq" id="WP_106337929.1">
    <property type="nucleotide sequence ID" value="NZ_PVZS01000017.1"/>
</dbReference>
<dbReference type="Proteomes" id="UP000239772">
    <property type="component" value="Unassembled WGS sequence"/>
</dbReference>
<protein>
    <submittedName>
        <fullName evidence="1">Uncharacterized protein</fullName>
    </submittedName>
</protein>
<comment type="caution">
    <text evidence="1">The sequence shown here is derived from an EMBL/GenBank/DDBJ whole genome shotgun (WGS) entry which is preliminary data.</text>
</comment>
<dbReference type="OrthoDB" id="8451754at2"/>
<accession>A0A2T1HQW8</accession>
<organism evidence="1 2">
    <name type="scientific">Alsobacter soli</name>
    <dbReference type="NCBI Taxonomy" id="2109933"/>
    <lineage>
        <taxon>Bacteria</taxon>
        <taxon>Pseudomonadati</taxon>
        <taxon>Pseudomonadota</taxon>
        <taxon>Alphaproteobacteria</taxon>
        <taxon>Hyphomicrobiales</taxon>
        <taxon>Alsobacteraceae</taxon>
        <taxon>Alsobacter</taxon>
    </lineage>
</organism>
<evidence type="ECO:0000313" key="1">
    <source>
        <dbReference type="EMBL" id="PSC04022.1"/>
    </source>
</evidence>
<gene>
    <name evidence="1" type="ORF">SLNSH_15540</name>
</gene>
<proteinExistence type="predicted"/>
<reference evidence="2" key="1">
    <citation type="submission" date="2018-03" db="EMBL/GenBank/DDBJ databases">
        <authorList>
            <person name="Sun L."/>
            <person name="Liu H."/>
            <person name="Chen W."/>
            <person name="Huang K."/>
            <person name="Liu W."/>
            <person name="Gao X."/>
        </authorList>
    </citation>
    <scope>NUCLEOTIDE SEQUENCE [LARGE SCALE GENOMIC DNA]</scope>
    <source>
        <strain evidence="2">SH9</strain>
    </source>
</reference>
<dbReference type="AlphaFoldDB" id="A0A2T1HQW8"/>
<name>A0A2T1HQW8_9HYPH</name>
<sequence>MSPDDVLARLQQAAGEADAAEEAFRREFATRMDELARKRTFAYRRLNMVREMLAYAQAVGAPEGAAGAALAAARRELGWDEDTPAHDSILEHLAPVAQEAANLAHASENADGEGSEGKGDLFAALAQFEAWYESEYRSPFWSLFDVYIPERPVVDF</sequence>
<dbReference type="EMBL" id="PVZS01000017">
    <property type="protein sequence ID" value="PSC04022.1"/>
    <property type="molecule type" value="Genomic_DNA"/>
</dbReference>